<comment type="similarity">
    <text evidence="2 9">Belongs to the EAF6 family.</text>
</comment>
<evidence type="ECO:0000256" key="5">
    <source>
        <dbReference type="ARBA" id="ARBA00023015"/>
    </source>
</evidence>
<keyword evidence="7 9" id="KW-0804">Transcription</keyword>
<proteinExistence type="inferred from homology"/>
<evidence type="ECO:0000256" key="9">
    <source>
        <dbReference type="RuleBase" id="RU368022"/>
    </source>
</evidence>
<protein>
    <recommendedName>
        <fullName evidence="3 9">Chromatin modification-related protein EAF6</fullName>
    </recommendedName>
</protein>
<evidence type="ECO:0000256" key="1">
    <source>
        <dbReference type="ARBA" id="ARBA00004123"/>
    </source>
</evidence>
<comment type="subunit">
    <text evidence="9">Component of the NuA4 histone acetyltransferase complex.</text>
</comment>
<dbReference type="GO" id="GO:0005634">
    <property type="term" value="C:nucleus"/>
    <property type="evidence" value="ECO:0007669"/>
    <property type="project" value="UniProtKB-SubCell"/>
</dbReference>
<accession>A0A0W4ZHM8</accession>
<evidence type="ECO:0000256" key="8">
    <source>
        <dbReference type="ARBA" id="ARBA00023242"/>
    </source>
</evidence>
<keyword evidence="8 9" id="KW-0539">Nucleus</keyword>
<feature type="coiled-coil region" evidence="10">
    <location>
        <begin position="33"/>
        <end position="60"/>
    </location>
</feature>
<keyword evidence="6 10" id="KW-0175">Coiled coil</keyword>
<evidence type="ECO:0000313" key="12">
    <source>
        <dbReference type="EMBL" id="KTW27875.1"/>
    </source>
</evidence>
<dbReference type="Proteomes" id="UP000053447">
    <property type="component" value="Unassembled WGS sequence"/>
</dbReference>
<dbReference type="VEuPathDB" id="FungiDB:T551_02842"/>
<gene>
    <name evidence="12" type="ORF">T551_02842</name>
</gene>
<dbReference type="GO" id="GO:0035267">
    <property type="term" value="C:NuA4 histone acetyltransferase complex"/>
    <property type="evidence" value="ECO:0007669"/>
    <property type="project" value="UniProtKB-UniRule"/>
</dbReference>
<dbReference type="InterPro" id="IPR015418">
    <property type="entry name" value="Eaf6"/>
</dbReference>
<keyword evidence="4 9" id="KW-0156">Chromatin regulator</keyword>
<evidence type="ECO:0000256" key="2">
    <source>
        <dbReference type="ARBA" id="ARBA00010916"/>
    </source>
</evidence>
<sequence>MTVSQQIKEEEEQVKENLNNGYNKGEWPTMEYYEDKKKELRELISKKNSVDKTLAALEEKIYKLEGAYLEDTAQGGNIIRGFDGFLKGSSYKKRADYTDNDRLFSFSSGTFLKFLHKNEFCDDSDTSTTQKKKKRRKTDGDSSGSSKDLPYVTKRVRISFRTDD</sequence>
<dbReference type="PANTHER" id="PTHR13476">
    <property type="entry name" value="CHROMATIN MODIFICATION-RELATED PROTEIN MEAF6"/>
    <property type="match status" value="1"/>
</dbReference>
<evidence type="ECO:0000313" key="13">
    <source>
        <dbReference type="Proteomes" id="UP000053447"/>
    </source>
</evidence>
<comment type="function">
    <text evidence="9">Component of the NuA4 histone acetyltransferase complex which is involved in transcriptional activation of selected genes principally by acetylation of nucleosomal histone H4 and H2A. The NuA4 complex is also involved in DNA repair.</text>
</comment>
<dbReference type="GeneID" id="28941360"/>
<evidence type="ECO:0000256" key="6">
    <source>
        <dbReference type="ARBA" id="ARBA00023054"/>
    </source>
</evidence>
<dbReference type="OrthoDB" id="440324at2759"/>
<dbReference type="Pfam" id="PF09340">
    <property type="entry name" value="NuA4"/>
    <property type="match status" value="1"/>
</dbReference>
<dbReference type="GO" id="GO:0006281">
    <property type="term" value="P:DNA repair"/>
    <property type="evidence" value="ECO:0007669"/>
    <property type="project" value="UniProtKB-UniRule"/>
</dbReference>
<keyword evidence="9" id="KW-0234">DNA repair</keyword>
<evidence type="ECO:0000256" key="11">
    <source>
        <dbReference type="SAM" id="MobiDB-lite"/>
    </source>
</evidence>
<organism evidence="12 13">
    <name type="scientific">Pneumocystis jirovecii (strain RU7)</name>
    <name type="common">Human pneumocystis pneumonia agent</name>
    <dbReference type="NCBI Taxonomy" id="1408657"/>
    <lineage>
        <taxon>Eukaryota</taxon>
        <taxon>Fungi</taxon>
        <taxon>Dikarya</taxon>
        <taxon>Ascomycota</taxon>
        <taxon>Taphrinomycotina</taxon>
        <taxon>Pneumocystomycetes</taxon>
        <taxon>Pneumocystaceae</taxon>
        <taxon>Pneumocystis</taxon>
    </lineage>
</organism>
<dbReference type="AlphaFoldDB" id="A0A0W4ZHM8"/>
<keyword evidence="5 9" id="KW-0805">Transcription regulation</keyword>
<comment type="subcellular location">
    <subcellularLocation>
        <location evidence="1 9">Nucleus</location>
    </subcellularLocation>
</comment>
<name>A0A0W4ZHM8_PNEJ7</name>
<dbReference type="eggNOG" id="KOG3856">
    <property type="taxonomic scope" value="Eukaryota"/>
</dbReference>
<comment type="caution">
    <text evidence="12">The sequence shown here is derived from an EMBL/GenBank/DDBJ whole genome shotgun (WGS) entry which is preliminary data.</text>
</comment>
<dbReference type="EMBL" id="LFWA01000013">
    <property type="protein sequence ID" value="KTW27875.1"/>
    <property type="molecule type" value="Genomic_DNA"/>
</dbReference>
<evidence type="ECO:0000256" key="3">
    <source>
        <dbReference type="ARBA" id="ARBA00018504"/>
    </source>
</evidence>
<evidence type="ECO:0000256" key="4">
    <source>
        <dbReference type="ARBA" id="ARBA00022853"/>
    </source>
</evidence>
<keyword evidence="13" id="KW-1185">Reference proteome</keyword>
<feature type="region of interest" description="Disordered" evidence="11">
    <location>
        <begin position="122"/>
        <end position="164"/>
    </location>
</feature>
<dbReference type="GO" id="GO:0006325">
    <property type="term" value="P:chromatin organization"/>
    <property type="evidence" value="ECO:0007669"/>
    <property type="project" value="UniProtKB-KW"/>
</dbReference>
<evidence type="ECO:0000256" key="7">
    <source>
        <dbReference type="ARBA" id="ARBA00023163"/>
    </source>
</evidence>
<evidence type="ECO:0000256" key="10">
    <source>
        <dbReference type="SAM" id="Coils"/>
    </source>
</evidence>
<reference evidence="13" key="1">
    <citation type="journal article" date="2016" name="Nat. Commun.">
        <title>Genome analysis of three Pneumocystis species reveals adaptation mechanisms to life exclusively in mammalian hosts.</title>
        <authorList>
            <person name="Ma L."/>
            <person name="Chen Z."/>
            <person name="Huang D.W."/>
            <person name="Kutty G."/>
            <person name="Ishihara M."/>
            <person name="Wang H."/>
            <person name="Abouelleil A."/>
            <person name="Bishop L."/>
            <person name="Davey E."/>
            <person name="Deng R."/>
            <person name="Deng X."/>
            <person name="Fan L."/>
            <person name="Fantoni G."/>
            <person name="Fitzgerald M."/>
            <person name="Gogineni E."/>
            <person name="Goldberg J.M."/>
            <person name="Handley G."/>
            <person name="Hu X."/>
            <person name="Huber C."/>
            <person name="Jiao X."/>
            <person name="Jones K."/>
            <person name="Levin J.Z."/>
            <person name="Liu Y."/>
            <person name="Macdonald P."/>
            <person name="Melnikov A."/>
            <person name="Raley C."/>
            <person name="Sassi M."/>
            <person name="Sherman B.T."/>
            <person name="Song X."/>
            <person name="Sykes S."/>
            <person name="Tran B."/>
            <person name="Walsh L."/>
            <person name="Xia Y."/>
            <person name="Yang J."/>
            <person name="Young S."/>
            <person name="Zeng Q."/>
            <person name="Zheng X."/>
            <person name="Stephens R."/>
            <person name="Nusbaum C."/>
            <person name="Birren B.W."/>
            <person name="Azadi P."/>
            <person name="Lempicki R.A."/>
            <person name="Cuomo C.A."/>
            <person name="Kovacs J.A."/>
        </authorList>
    </citation>
    <scope>NUCLEOTIDE SEQUENCE [LARGE SCALE GENOMIC DNA]</scope>
    <source>
        <strain evidence="13">RU7</strain>
    </source>
</reference>
<keyword evidence="9" id="KW-0227">DNA damage</keyword>
<dbReference type="STRING" id="1408657.A0A0W4ZHM8"/>
<dbReference type="RefSeq" id="XP_018228646.1">
    <property type="nucleotide sequence ID" value="XM_018375105.1"/>
</dbReference>
<feature type="region of interest" description="Disordered" evidence="11">
    <location>
        <begin position="1"/>
        <end position="22"/>
    </location>
</feature>